<feature type="region of interest" description="Disordered" evidence="1">
    <location>
        <begin position="1"/>
        <end position="46"/>
    </location>
</feature>
<dbReference type="EMBL" id="BAAASD010000060">
    <property type="protein sequence ID" value="GAA2372273.1"/>
    <property type="molecule type" value="Genomic_DNA"/>
</dbReference>
<evidence type="ECO:0000313" key="3">
    <source>
        <dbReference type="Proteomes" id="UP001500253"/>
    </source>
</evidence>
<evidence type="ECO:0000313" key="2">
    <source>
        <dbReference type="EMBL" id="GAA2372273.1"/>
    </source>
</evidence>
<keyword evidence="3" id="KW-1185">Reference proteome</keyword>
<reference evidence="2 3" key="1">
    <citation type="journal article" date="2019" name="Int. J. Syst. Evol. Microbiol.">
        <title>The Global Catalogue of Microorganisms (GCM) 10K type strain sequencing project: providing services to taxonomists for standard genome sequencing and annotation.</title>
        <authorList>
            <consortium name="The Broad Institute Genomics Platform"/>
            <consortium name="The Broad Institute Genome Sequencing Center for Infectious Disease"/>
            <person name="Wu L."/>
            <person name="Ma J."/>
        </authorList>
    </citation>
    <scope>NUCLEOTIDE SEQUENCE [LARGE SCALE GENOMIC DNA]</scope>
    <source>
        <strain evidence="2 3">JCM 4316</strain>
    </source>
</reference>
<gene>
    <name evidence="2" type="ORF">GCM10010246_78440</name>
</gene>
<proteinExistence type="predicted"/>
<sequence>MTRRPGRGLLGGALPDRDLPNRDLPGGGLPGGGLVARLPQPVEPLP</sequence>
<accession>A0ABN3H8H9</accession>
<comment type="caution">
    <text evidence="2">The sequence shown here is derived from an EMBL/GenBank/DDBJ whole genome shotgun (WGS) entry which is preliminary data.</text>
</comment>
<name>A0ABN3H8H9_9ACTN</name>
<feature type="compositionally biased region" description="Gly residues" evidence="1">
    <location>
        <begin position="25"/>
        <end position="34"/>
    </location>
</feature>
<protein>
    <submittedName>
        <fullName evidence="2">Uncharacterized protein</fullName>
    </submittedName>
</protein>
<dbReference type="Proteomes" id="UP001500253">
    <property type="component" value="Unassembled WGS sequence"/>
</dbReference>
<evidence type="ECO:0000256" key="1">
    <source>
        <dbReference type="SAM" id="MobiDB-lite"/>
    </source>
</evidence>
<organism evidence="2 3">
    <name type="scientific">Streptomyces cuspidosporus</name>
    <dbReference type="NCBI Taxonomy" id="66882"/>
    <lineage>
        <taxon>Bacteria</taxon>
        <taxon>Bacillati</taxon>
        <taxon>Actinomycetota</taxon>
        <taxon>Actinomycetes</taxon>
        <taxon>Kitasatosporales</taxon>
        <taxon>Streptomycetaceae</taxon>
        <taxon>Streptomyces</taxon>
    </lineage>
</organism>